<name>A0A2P8CE17_9BACT</name>
<dbReference type="SMART" id="SM00342">
    <property type="entry name" value="HTH_ARAC"/>
    <property type="match status" value="1"/>
</dbReference>
<dbReference type="SUPFAM" id="SSF46689">
    <property type="entry name" value="Homeodomain-like"/>
    <property type="match status" value="1"/>
</dbReference>
<dbReference type="InterPro" id="IPR029787">
    <property type="entry name" value="Nucleotide_cyclase"/>
</dbReference>
<dbReference type="Pfam" id="PF12833">
    <property type="entry name" value="HTH_18"/>
    <property type="match status" value="1"/>
</dbReference>
<reference evidence="6 7" key="1">
    <citation type="submission" date="2018-03" db="EMBL/GenBank/DDBJ databases">
        <title>Genomic Encyclopedia of Archaeal and Bacterial Type Strains, Phase II (KMG-II): from individual species to whole genera.</title>
        <authorList>
            <person name="Goeker M."/>
        </authorList>
    </citation>
    <scope>NUCLEOTIDE SEQUENCE [LARGE SCALE GENOMIC DNA]</scope>
    <source>
        <strain evidence="6 7">DSM 27267</strain>
    </source>
</reference>
<dbReference type="Proteomes" id="UP000396862">
    <property type="component" value="Unassembled WGS sequence"/>
</dbReference>
<dbReference type="PANTHER" id="PTHR43280:SF2">
    <property type="entry name" value="HTH-TYPE TRANSCRIPTIONAL REGULATOR EXSA"/>
    <property type="match status" value="1"/>
</dbReference>
<organism evidence="6 7">
    <name type="scientific">Prolixibacter denitrificans</name>
    <dbReference type="NCBI Taxonomy" id="1541063"/>
    <lineage>
        <taxon>Bacteria</taxon>
        <taxon>Pseudomonadati</taxon>
        <taxon>Bacteroidota</taxon>
        <taxon>Bacteroidia</taxon>
        <taxon>Marinilabiliales</taxon>
        <taxon>Prolixibacteraceae</taxon>
        <taxon>Prolixibacter</taxon>
    </lineage>
</organism>
<feature type="domain" description="HTH araC/xylS-type" evidence="4">
    <location>
        <begin position="267"/>
        <end position="366"/>
    </location>
</feature>
<gene>
    <name evidence="6" type="ORF">CLV93_10492</name>
    <name evidence="5" type="ORF">JCM18694_22010</name>
</gene>
<dbReference type="InterPro" id="IPR025336">
    <property type="entry name" value="SCO4226-like"/>
</dbReference>
<dbReference type="InterPro" id="IPR018060">
    <property type="entry name" value="HTH_AraC"/>
</dbReference>
<dbReference type="InterPro" id="IPR009057">
    <property type="entry name" value="Homeodomain-like_sf"/>
</dbReference>
<keyword evidence="1" id="KW-0805">Transcription regulation</keyword>
<dbReference type="PROSITE" id="PS01124">
    <property type="entry name" value="HTH_ARAC_FAMILY_2"/>
    <property type="match status" value="1"/>
</dbReference>
<evidence type="ECO:0000313" key="6">
    <source>
        <dbReference type="EMBL" id="PSK83162.1"/>
    </source>
</evidence>
<evidence type="ECO:0000313" key="5">
    <source>
        <dbReference type="EMBL" id="GET21955.1"/>
    </source>
</evidence>
<evidence type="ECO:0000256" key="2">
    <source>
        <dbReference type="ARBA" id="ARBA00023125"/>
    </source>
</evidence>
<keyword evidence="3" id="KW-0804">Transcription</keyword>
<dbReference type="PRINTS" id="PR00032">
    <property type="entry name" value="HTHARAC"/>
</dbReference>
<dbReference type="EMBL" id="BLAU01000001">
    <property type="protein sequence ID" value="GET21955.1"/>
    <property type="molecule type" value="Genomic_DNA"/>
</dbReference>
<dbReference type="OrthoDB" id="1116352at2"/>
<dbReference type="SUPFAM" id="SSF55073">
    <property type="entry name" value="Nucleotide cyclase"/>
    <property type="match status" value="1"/>
</dbReference>
<keyword evidence="2 6" id="KW-0238">DNA-binding</keyword>
<reference evidence="5 8" key="2">
    <citation type="submission" date="2019-10" db="EMBL/GenBank/DDBJ databases">
        <title>Prolixibacter strains distinguished by the presence of nitrate reductase genes were adept at nitrate-dependent anaerobic corrosion of metallic iron and carbon steel.</title>
        <authorList>
            <person name="Iino T."/>
            <person name="Shono N."/>
            <person name="Ito K."/>
            <person name="Nakamura R."/>
            <person name="Sueoka K."/>
            <person name="Harayama S."/>
            <person name="Ohkuma M."/>
        </authorList>
    </citation>
    <scope>NUCLEOTIDE SEQUENCE [LARGE SCALE GENOMIC DNA]</scope>
    <source>
        <strain evidence="5 8">MIC1-1</strain>
    </source>
</reference>
<evidence type="ECO:0000313" key="8">
    <source>
        <dbReference type="Proteomes" id="UP000396862"/>
    </source>
</evidence>
<dbReference type="InterPro" id="IPR020449">
    <property type="entry name" value="Tscrpt_reg_AraC-type_HTH"/>
</dbReference>
<dbReference type="EMBL" id="PYGC01000004">
    <property type="protein sequence ID" value="PSK83162.1"/>
    <property type="molecule type" value="Genomic_DNA"/>
</dbReference>
<dbReference type="Gene3D" id="1.10.10.60">
    <property type="entry name" value="Homeodomain-like"/>
    <property type="match status" value="1"/>
</dbReference>
<dbReference type="GO" id="GO:0043565">
    <property type="term" value="F:sequence-specific DNA binding"/>
    <property type="evidence" value="ECO:0007669"/>
    <property type="project" value="InterPro"/>
</dbReference>
<dbReference type="InterPro" id="IPR042557">
    <property type="entry name" value="SCO4226"/>
</dbReference>
<dbReference type="Pfam" id="PF14026">
    <property type="entry name" value="SCO4226-like"/>
    <property type="match status" value="1"/>
</dbReference>
<dbReference type="GO" id="GO:0003700">
    <property type="term" value="F:DNA-binding transcription factor activity"/>
    <property type="evidence" value="ECO:0007669"/>
    <property type="project" value="InterPro"/>
</dbReference>
<comment type="caution">
    <text evidence="6">The sequence shown here is derived from an EMBL/GenBank/DDBJ whole genome shotgun (WGS) entry which is preliminary data.</text>
</comment>
<dbReference type="RefSeq" id="WP_106541965.1">
    <property type="nucleotide sequence ID" value="NZ_BLAU01000001.1"/>
</dbReference>
<keyword evidence="8" id="KW-1185">Reference proteome</keyword>
<dbReference type="Proteomes" id="UP000240621">
    <property type="component" value="Unassembled WGS sequence"/>
</dbReference>
<dbReference type="Gene3D" id="3.30.70.3090">
    <property type="entry name" value="ORF SCO4226, nickel-binding ferredoxin-like monomer"/>
    <property type="match status" value="1"/>
</dbReference>
<sequence length="378" mass="43241">MPIYMDRHDVSEAVTAEHVAQLHQQDLKIQDNYNCRGLTYWFDERRKTAFCLIEAPNKQALKDMHHNAHGNVPHIVTEVDVDLVESFLGRIEDPQNTRNTALNIIDDPAFRTIMVAKLKVSSLKLNELIRLNKSLAEYNKKIPEVFEEFNGRIVRHYHNGFLVSFKSVTNAVQCAVENQAIFKKLTCKQNPCHIKLKIGLCAGSPITEKKELFEEVVQSAERMTDTSKADIVVSSEVKDLYVSENSNQFVKNMQVEAISPSDEHFINQLLDFAEKESGNTQLKVNDFNLHLGFSKSQLYRKMMELMGISPNNFLLSYRLNKALRLFNKKSGNISEIAYETGFNSPSYFSKCFKKRFGILPSDYIQTSDKPFSSPLKIS</sequence>
<dbReference type="PANTHER" id="PTHR43280">
    <property type="entry name" value="ARAC-FAMILY TRANSCRIPTIONAL REGULATOR"/>
    <property type="match status" value="1"/>
</dbReference>
<dbReference type="AlphaFoldDB" id="A0A2P8CE17"/>
<accession>A0A2P8CE17</accession>
<proteinExistence type="predicted"/>
<evidence type="ECO:0000313" key="7">
    <source>
        <dbReference type="Proteomes" id="UP000240621"/>
    </source>
</evidence>
<evidence type="ECO:0000256" key="3">
    <source>
        <dbReference type="ARBA" id="ARBA00023163"/>
    </source>
</evidence>
<protein>
    <submittedName>
        <fullName evidence="6">AraC-like DNA-binding protein</fullName>
    </submittedName>
</protein>
<dbReference type="Gene3D" id="3.30.70.1230">
    <property type="entry name" value="Nucleotide cyclase"/>
    <property type="match status" value="1"/>
</dbReference>
<evidence type="ECO:0000256" key="1">
    <source>
        <dbReference type="ARBA" id="ARBA00023015"/>
    </source>
</evidence>
<evidence type="ECO:0000259" key="4">
    <source>
        <dbReference type="PROSITE" id="PS01124"/>
    </source>
</evidence>